<name>A0A151NH84_ALLMI</name>
<dbReference type="GO" id="GO:0005886">
    <property type="term" value="C:plasma membrane"/>
    <property type="evidence" value="ECO:0007669"/>
    <property type="project" value="UniProtKB-SubCell"/>
</dbReference>
<dbReference type="PRINTS" id="PR00237">
    <property type="entry name" value="GPCRRHODOPSN"/>
</dbReference>
<proteinExistence type="inferred from homology"/>
<dbReference type="InterPro" id="IPR017452">
    <property type="entry name" value="GPCR_Rhodpsn_7TM"/>
</dbReference>
<evidence type="ECO:0000256" key="9">
    <source>
        <dbReference type="RuleBase" id="RU000688"/>
    </source>
</evidence>
<comment type="subcellular location">
    <subcellularLocation>
        <location evidence="10">Cell membrane</location>
        <topology evidence="10">Multi-pass membrane protein</topology>
    </subcellularLocation>
    <subcellularLocation>
        <location evidence="2">Membrane</location>
        <topology evidence="2">Multi-pass membrane protein</topology>
    </subcellularLocation>
</comment>
<evidence type="ECO:0000256" key="5">
    <source>
        <dbReference type="ARBA" id="ARBA00022725"/>
    </source>
</evidence>
<keyword evidence="9" id="KW-0297">G-protein coupled receptor</keyword>
<dbReference type="GO" id="GO:0004984">
    <property type="term" value="F:olfactory receptor activity"/>
    <property type="evidence" value="ECO:0007669"/>
    <property type="project" value="InterPro"/>
</dbReference>
<feature type="transmembrane region" description="Helical" evidence="10">
    <location>
        <begin position="101"/>
        <end position="122"/>
    </location>
</feature>
<dbReference type="GeneID" id="102572604"/>
<dbReference type="KEGG" id="amj:102572604"/>
<keyword evidence="13" id="KW-1185">Reference proteome</keyword>
<evidence type="ECO:0000256" key="4">
    <source>
        <dbReference type="ARBA" id="ARBA00022692"/>
    </source>
</evidence>
<evidence type="ECO:0000256" key="10">
    <source>
        <dbReference type="RuleBase" id="RU363047"/>
    </source>
</evidence>
<keyword evidence="7 10" id="KW-0472">Membrane</keyword>
<dbReference type="PROSITE" id="PS00237">
    <property type="entry name" value="G_PROTEIN_RECEP_F1_1"/>
    <property type="match status" value="1"/>
</dbReference>
<dbReference type="InterPro" id="IPR000725">
    <property type="entry name" value="Olfact_rcpt"/>
</dbReference>
<dbReference type="FunFam" id="1.20.1070.10:FF:000006">
    <property type="entry name" value="Olfactory receptor"/>
    <property type="match status" value="1"/>
</dbReference>
<evidence type="ECO:0000256" key="7">
    <source>
        <dbReference type="ARBA" id="ARBA00023136"/>
    </source>
</evidence>
<dbReference type="PROSITE" id="PS50262">
    <property type="entry name" value="G_PROTEIN_RECEP_F1_2"/>
    <property type="match status" value="1"/>
</dbReference>
<dbReference type="Gene3D" id="1.20.1070.10">
    <property type="entry name" value="Rhodopsin 7-helix transmembrane proteins"/>
    <property type="match status" value="1"/>
</dbReference>
<reference evidence="12 13" key="1">
    <citation type="journal article" date="2012" name="Genome Biol.">
        <title>Sequencing three crocodilian genomes to illuminate the evolution of archosaurs and amniotes.</title>
        <authorList>
            <person name="St John J.A."/>
            <person name="Braun E.L."/>
            <person name="Isberg S.R."/>
            <person name="Miles L.G."/>
            <person name="Chong A.Y."/>
            <person name="Gongora J."/>
            <person name="Dalzell P."/>
            <person name="Moran C."/>
            <person name="Bed'hom B."/>
            <person name="Abzhanov A."/>
            <person name="Burgess S.C."/>
            <person name="Cooksey A.M."/>
            <person name="Castoe T.A."/>
            <person name="Crawford N.G."/>
            <person name="Densmore L.D."/>
            <person name="Drew J.C."/>
            <person name="Edwards S.V."/>
            <person name="Faircloth B.C."/>
            <person name="Fujita M.K."/>
            <person name="Greenwold M.J."/>
            <person name="Hoffmann F.G."/>
            <person name="Howard J.M."/>
            <person name="Iguchi T."/>
            <person name="Janes D.E."/>
            <person name="Khan S.Y."/>
            <person name="Kohno S."/>
            <person name="de Koning A.J."/>
            <person name="Lance S.L."/>
            <person name="McCarthy F.M."/>
            <person name="McCormack J.E."/>
            <person name="Merchant M.E."/>
            <person name="Peterson D.G."/>
            <person name="Pollock D.D."/>
            <person name="Pourmand N."/>
            <person name="Raney B.J."/>
            <person name="Roessler K.A."/>
            <person name="Sanford J.R."/>
            <person name="Sawyer R.H."/>
            <person name="Schmidt C.J."/>
            <person name="Triplett E.W."/>
            <person name="Tuberville T.D."/>
            <person name="Venegas-Anaya M."/>
            <person name="Howard J.T."/>
            <person name="Jarvis E.D."/>
            <person name="Guillette L.J.Jr."/>
            <person name="Glenn T.C."/>
            <person name="Green R.E."/>
            <person name="Ray D.A."/>
        </authorList>
    </citation>
    <scope>NUCLEOTIDE SEQUENCE [LARGE SCALE GENOMIC DNA]</scope>
    <source>
        <strain evidence="12">KSC_2009_1</strain>
    </source>
</reference>
<dbReference type="Proteomes" id="UP000050525">
    <property type="component" value="Unassembled WGS sequence"/>
</dbReference>
<feature type="domain" description="G-protein coupled receptors family 1 profile" evidence="11">
    <location>
        <begin position="43"/>
        <end position="294"/>
    </location>
</feature>
<keyword evidence="5 10" id="KW-0552">Olfaction</keyword>
<comment type="caution">
    <text evidence="12">The sequence shown here is derived from an EMBL/GenBank/DDBJ whole genome shotgun (WGS) entry which is preliminary data.</text>
</comment>
<dbReference type="InterPro" id="IPR050402">
    <property type="entry name" value="OR51/52/56-like"/>
</dbReference>
<accession>A0A151NH84</accession>
<evidence type="ECO:0000313" key="13">
    <source>
        <dbReference type="Proteomes" id="UP000050525"/>
    </source>
</evidence>
<dbReference type="InterPro" id="IPR000276">
    <property type="entry name" value="GPCR_Rhodpsn"/>
</dbReference>
<feature type="transmembrane region" description="Helical" evidence="10">
    <location>
        <begin position="27"/>
        <end position="50"/>
    </location>
</feature>
<feature type="transmembrane region" description="Helical" evidence="10">
    <location>
        <begin position="204"/>
        <end position="228"/>
    </location>
</feature>
<dbReference type="SUPFAM" id="SSF81321">
    <property type="entry name" value="Family A G protein-coupled receptor-like"/>
    <property type="match status" value="1"/>
</dbReference>
<evidence type="ECO:0000256" key="8">
    <source>
        <dbReference type="ARBA" id="ARBA00023224"/>
    </source>
</evidence>
<dbReference type="OrthoDB" id="10254436at2759"/>
<keyword evidence="6 10" id="KW-1133">Transmembrane helix</keyword>
<evidence type="ECO:0000256" key="3">
    <source>
        <dbReference type="ARBA" id="ARBA00022606"/>
    </source>
</evidence>
<keyword evidence="9 12" id="KW-0675">Receptor</keyword>
<organism evidence="12 13">
    <name type="scientific">Alligator mississippiensis</name>
    <name type="common">American alligator</name>
    <dbReference type="NCBI Taxonomy" id="8496"/>
    <lineage>
        <taxon>Eukaryota</taxon>
        <taxon>Metazoa</taxon>
        <taxon>Chordata</taxon>
        <taxon>Craniata</taxon>
        <taxon>Vertebrata</taxon>
        <taxon>Euteleostomi</taxon>
        <taxon>Archelosauria</taxon>
        <taxon>Archosauria</taxon>
        <taxon>Crocodylia</taxon>
        <taxon>Alligatoridae</taxon>
        <taxon>Alligatorinae</taxon>
        <taxon>Alligator</taxon>
    </lineage>
</organism>
<dbReference type="PANTHER" id="PTHR26450:SF70">
    <property type="entry name" value="OLFACTORY RECEPTOR MOR24-2"/>
    <property type="match status" value="1"/>
</dbReference>
<dbReference type="AlphaFoldDB" id="A0A151NH84"/>
<evidence type="ECO:0000259" key="11">
    <source>
        <dbReference type="PROSITE" id="PS50262"/>
    </source>
</evidence>
<protein>
    <recommendedName>
        <fullName evidence="10">Olfactory receptor</fullName>
    </recommendedName>
</protein>
<evidence type="ECO:0000313" key="12">
    <source>
        <dbReference type="EMBL" id="KYO36183.1"/>
    </source>
</evidence>
<dbReference type="eggNOG" id="ENOG502QV28">
    <property type="taxonomic scope" value="Eukaryota"/>
</dbReference>
<evidence type="ECO:0000256" key="6">
    <source>
        <dbReference type="ARBA" id="ARBA00022989"/>
    </source>
</evidence>
<keyword evidence="10" id="KW-1003">Cell membrane</keyword>
<dbReference type="PRINTS" id="PR00245">
    <property type="entry name" value="OLFACTORYR"/>
</dbReference>
<dbReference type="GO" id="GO:0004930">
    <property type="term" value="F:G protein-coupled receptor activity"/>
    <property type="evidence" value="ECO:0007669"/>
    <property type="project" value="UniProtKB-KW"/>
</dbReference>
<gene>
    <name evidence="12" type="primary">OR105-1</name>
    <name evidence="12" type="ORF">Y1Q_0017294</name>
</gene>
<evidence type="ECO:0000256" key="2">
    <source>
        <dbReference type="ARBA" id="ARBA00004141"/>
    </source>
</evidence>
<comment type="similarity">
    <text evidence="9">Belongs to the G-protein coupled receptor 1 family.</text>
</comment>
<feature type="transmembrane region" description="Helical" evidence="10">
    <location>
        <begin position="62"/>
        <end position="89"/>
    </location>
</feature>
<keyword evidence="3 10" id="KW-0716">Sensory transduction</keyword>
<sequence length="318" mass="35306">MANPNGTTLHPSIFILIGVPGLEDLHIWISIPFCTIYIFSLLGNCLLLVIIKTEPSLHQPMYLFLAMLAIADLVVSSTTLPKILTIFWFNNGYINIDACLAQIFLVHSVSSMESGFILALSFDRYVAICNPLRHSVILTNRVIAKIGLGVVVRGAVLLGPHPFLLKWLPYCGTNIIAHTYCEFMALAKLACADTSSRRAYSLTVAFLTAGVDLVLIVVSYILILCTVFRFPSKEARLKSLGTCSSHICVILVSYTPAFFSFLTHRFGHSVAPHIHIIIANIYLLVPSMFDPIIYGVMTKKIRERALRIFFPRCTQALS</sequence>
<evidence type="ECO:0000256" key="1">
    <source>
        <dbReference type="ARBA" id="ARBA00002936"/>
    </source>
</evidence>
<dbReference type="PANTHER" id="PTHR26450">
    <property type="entry name" value="OLFACTORY RECEPTOR 56B1-RELATED"/>
    <property type="match status" value="1"/>
</dbReference>
<keyword evidence="8 9" id="KW-0807">Transducer</keyword>
<keyword evidence="4 9" id="KW-0812">Transmembrane</keyword>
<feature type="transmembrane region" description="Helical" evidence="10">
    <location>
        <begin position="274"/>
        <end position="297"/>
    </location>
</feature>
<dbReference type="Pfam" id="PF13853">
    <property type="entry name" value="7tm_4"/>
    <property type="match status" value="1"/>
</dbReference>
<dbReference type="EMBL" id="AKHW03002986">
    <property type="protein sequence ID" value="KYO36183.1"/>
    <property type="molecule type" value="Genomic_DNA"/>
</dbReference>
<dbReference type="CDD" id="cd15951">
    <property type="entry name" value="7tmA_OR52R_52L-like"/>
    <property type="match status" value="1"/>
</dbReference>
<comment type="function">
    <text evidence="1">Odorant receptor.</text>
</comment>
<feature type="transmembrane region" description="Helical" evidence="10">
    <location>
        <begin position="142"/>
        <end position="160"/>
    </location>
</feature>
<feature type="transmembrane region" description="Helical" evidence="10">
    <location>
        <begin position="240"/>
        <end position="262"/>
    </location>
</feature>